<dbReference type="GO" id="GO:0005795">
    <property type="term" value="C:Golgi stack"/>
    <property type="evidence" value="ECO:0007669"/>
    <property type="project" value="TreeGrafter"/>
</dbReference>
<proteinExistence type="inferred from homology"/>
<feature type="domain" description="AAA+ ATPase" evidence="7">
    <location>
        <begin position="255"/>
        <end position="402"/>
    </location>
</feature>
<dbReference type="SUPFAM" id="SSF54585">
    <property type="entry name" value="Cdc48 domain 2-like"/>
    <property type="match status" value="1"/>
</dbReference>
<dbReference type="SUPFAM" id="SSF50692">
    <property type="entry name" value="ADC-like"/>
    <property type="match status" value="1"/>
</dbReference>
<dbReference type="InterPro" id="IPR003593">
    <property type="entry name" value="AAA+_ATPase"/>
</dbReference>
<keyword evidence="6" id="KW-0963">Cytoplasm</keyword>
<dbReference type="Gene3D" id="3.40.50.300">
    <property type="entry name" value="P-loop containing nucleotide triphosphate hydrolases"/>
    <property type="match status" value="2"/>
</dbReference>
<dbReference type="InterPro" id="IPR003960">
    <property type="entry name" value="ATPase_AAA_CS"/>
</dbReference>
<dbReference type="GeneID" id="34621566"/>
<dbReference type="InterPro" id="IPR003959">
    <property type="entry name" value="ATPase_AAA_core"/>
</dbReference>
<dbReference type="SMART" id="SM00382">
    <property type="entry name" value="AAA"/>
    <property type="match status" value="2"/>
</dbReference>
<dbReference type="PROSITE" id="PS00674">
    <property type="entry name" value="AAA"/>
    <property type="match status" value="1"/>
</dbReference>
<dbReference type="GO" id="GO:0046872">
    <property type="term" value="F:metal ion binding"/>
    <property type="evidence" value="ECO:0007669"/>
    <property type="project" value="UniProtKB-UniRule"/>
</dbReference>
<comment type="similarity">
    <text evidence="1 6">Belongs to the AAA ATPase family.</text>
</comment>
<dbReference type="Gene3D" id="3.10.330.10">
    <property type="match status" value="1"/>
</dbReference>
<protein>
    <recommendedName>
        <fullName evidence="6">Vesicle-fusing ATPase</fullName>
        <ecNumber evidence="6">3.6.4.6</ecNumber>
    </recommendedName>
</protein>
<dbReference type="EC" id="3.6.4.6" evidence="6"/>
<evidence type="ECO:0000256" key="1">
    <source>
        <dbReference type="ARBA" id="ARBA00006914"/>
    </source>
</evidence>
<evidence type="ECO:0000256" key="4">
    <source>
        <dbReference type="ARBA" id="ARBA00022840"/>
    </source>
</evidence>
<accession>A0A6P6S160</accession>
<comment type="subcellular location">
    <subcellularLocation>
        <location evidence="6">Cytoplasm</location>
    </subcellularLocation>
</comment>
<keyword evidence="5 6" id="KW-0653">Protein transport</keyword>
<dbReference type="RefSeq" id="XP_026193916.1">
    <property type="nucleotide sequence ID" value="XM_026338131.1"/>
</dbReference>
<dbReference type="InterPro" id="IPR039812">
    <property type="entry name" value="Vesicle-fus_ATPase"/>
</dbReference>
<dbReference type="GO" id="GO:0006891">
    <property type="term" value="P:intra-Golgi vesicle-mediated transport"/>
    <property type="evidence" value="ECO:0007669"/>
    <property type="project" value="TreeGrafter"/>
</dbReference>
<evidence type="ECO:0000256" key="6">
    <source>
        <dbReference type="RuleBase" id="RU367045"/>
    </source>
</evidence>
<dbReference type="FunFam" id="3.40.50.300:FF:000187">
    <property type="entry name" value="Vesicular-fusion ATPase SEC18"/>
    <property type="match status" value="1"/>
</dbReference>
<name>A0A6P6S160_9EIME</name>
<comment type="catalytic activity">
    <reaction evidence="6">
        <text>ATP + H2O = ADP + phosphate + H(+)</text>
        <dbReference type="Rhea" id="RHEA:13065"/>
        <dbReference type="ChEBI" id="CHEBI:15377"/>
        <dbReference type="ChEBI" id="CHEBI:15378"/>
        <dbReference type="ChEBI" id="CHEBI:30616"/>
        <dbReference type="ChEBI" id="CHEBI:43474"/>
        <dbReference type="ChEBI" id="CHEBI:456216"/>
        <dbReference type="EC" id="3.6.4.6"/>
    </reaction>
</comment>
<evidence type="ECO:0000259" key="7">
    <source>
        <dbReference type="SMART" id="SM00382"/>
    </source>
</evidence>
<reference evidence="9" key="1">
    <citation type="submission" date="2025-08" db="UniProtKB">
        <authorList>
            <consortium name="RefSeq"/>
        </authorList>
    </citation>
    <scope>IDENTIFICATION</scope>
</reference>
<dbReference type="Gene3D" id="1.10.8.60">
    <property type="match status" value="1"/>
</dbReference>
<gene>
    <name evidence="9" type="primary">LOC34621566</name>
</gene>
<dbReference type="Pfam" id="PF17862">
    <property type="entry name" value="AAA_lid_3"/>
    <property type="match status" value="1"/>
</dbReference>
<dbReference type="InterPro" id="IPR029067">
    <property type="entry name" value="CDC48_domain_2-like_sf"/>
</dbReference>
<evidence type="ECO:0000256" key="5">
    <source>
        <dbReference type="ARBA" id="ARBA00022927"/>
    </source>
</evidence>
<dbReference type="FunFam" id="3.40.50.300:FF:000166">
    <property type="entry name" value="vesicle-fusing ATPase isoform X1"/>
    <property type="match status" value="1"/>
</dbReference>
<evidence type="ECO:0000313" key="9">
    <source>
        <dbReference type="RefSeq" id="XP_026193916.1"/>
    </source>
</evidence>
<dbReference type="InterPro" id="IPR009010">
    <property type="entry name" value="Asp_de-COase-like_dom_sf"/>
</dbReference>
<comment type="cofactor">
    <cofactor evidence="6">
        <name>Mg(2+)</name>
        <dbReference type="ChEBI" id="CHEBI:18420"/>
    </cofactor>
    <text evidence="6">Binds 1 Mg(2+) ion per subunit.</text>
</comment>
<dbReference type="PANTHER" id="PTHR23078:SF3">
    <property type="entry name" value="VESICLE-FUSING ATPASE"/>
    <property type="match status" value="1"/>
</dbReference>
<keyword evidence="6" id="KW-0460">Magnesium</keyword>
<keyword evidence="6" id="KW-0378">Hydrolase</keyword>
<dbReference type="PANTHER" id="PTHR23078">
    <property type="entry name" value="VESICULAR-FUSION PROTEIN NSF"/>
    <property type="match status" value="1"/>
</dbReference>
<dbReference type="InterPro" id="IPR041569">
    <property type="entry name" value="AAA_lid_3"/>
</dbReference>
<dbReference type="GO" id="GO:0043001">
    <property type="term" value="P:Golgi to plasma membrane protein transport"/>
    <property type="evidence" value="ECO:0007669"/>
    <property type="project" value="TreeGrafter"/>
</dbReference>
<dbReference type="GO" id="GO:0016887">
    <property type="term" value="F:ATP hydrolysis activity"/>
    <property type="evidence" value="ECO:0007669"/>
    <property type="project" value="InterPro"/>
</dbReference>
<dbReference type="FunFam" id="1.10.8.60:FF:000115">
    <property type="entry name" value="N-ethylmaleimide-sensitive fusion protein, putative"/>
    <property type="match status" value="1"/>
</dbReference>
<keyword evidence="8" id="KW-1185">Reference proteome</keyword>
<keyword evidence="2 6" id="KW-0813">Transport</keyword>
<comment type="function">
    <text evidence="6">Required for vesicle-mediated transport. Catalyzes the fusion of transport vesicles within the Golgi cisternae. Is also required for transport from the endoplasmic reticulum to the Golgi stack. Seems to function as a fusion protein required for the delivery of cargo proteins to all compartments of the Golgi stack independent of vesicle origin.</text>
</comment>
<dbReference type="Pfam" id="PF00004">
    <property type="entry name" value="AAA"/>
    <property type="match status" value="2"/>
</dbReference>
<dbReference type="SUPFAM" id="SSF52540">
    <property type="entry name" value="P-loop containing nucleoside triphosphate hydrolases"/>
    <property type="match status" value="2"/>
</dbReference>
<keyword evidence="3 6" id="KW-0547">Nucleotide-binding</keyword>
<evidence type="ECO:0000313" key="8">
    <source>
        <dbReference type="Proteomes" id="UP000515125"/>
    </source>
</evidence>
<dbReference type="OrthoDB" id="9982946at2759"/>
<dbReference type="AlphaFoldDB" id="A0A6P6S160"/>
<keyword evidence="4 6" id="KW-0067">ATP-binding</keyword>
<evidence type="ECO:0000256" key="3">
    <source>
        <dbReference type="ARBA" id="ARBA00022741"/>
    </source>
</evidence>
<sequence>MTHILRATKLSAPGLAFTNLAYVHPEVYEELLTHSGHGSRRSPGQALRPVQCHVGSIVLGVMPEPLLQKGDIGLSTCHRDSTRLQLGDAVHVRVFIPPTPKPIIGLMQIEVSTYLKPAERICVKDDVIEEDFRTSFCGQNFTVGQSMARRLGKETLKLTVLQMIPVETTGDKRMAPVSSFAELSENSELVFAGDSEGRVYVQSKKVLPSPLVAPDFSFQKLGIGGLDRQFSEIFRRAFSSRVFPPHLVEELGLKHVKGLMLYGPPGTGKTLIARQIGRALKAREPKVVNGPEILNKFVGQSEENVRALFKEAEEEEKKKGAESGLHILIFDELDAICKQRGANPGGAGVTDSVVNQLLSKIDGVNALNNILLIGMTNRIDLIDEALLRPGRFEVLIEIGLPDEKGRQQILMIHTQAMQEAKRLDPSVDLAVLAEITRNFSGAELEGLVRSAASFAFQRAVDLKDLSKPADASAIKITMQDFENALEEVKPAFGSHNESLSRCTRNGIICFSEDCKRLQQTCLTLGAQARDSPHTPVLSLLLHGPPGSGKTALAASVAKLLGFPFTKLVTAESWVGLPESARVNLLNKAFQDAYKSDMSLALVVLVKKQPPREDGKLMIIGTTSEPEFIKESGIAKAFNVCLEVPPVRGPKQIGAALRDHSADRYCFPEAEIEQVCMSGDLETIPIKQLLMVTEMAAEKCKPGPIQAETFISCLKDCGLDNFCGMY</sequence>
<organism evidence="8 9">
    <name type="scientific">Cyclospora cayetanensis</name>
    <dbReference type="NCBI Taxonomy" id="88456"/>
    <lineage>
        <taxon>Eukaryota</taxon>
        <taxon>Sar</taxon>
        <taxon>Alveolata</taxon>
        <taxon>Apicomplexa</taxon>
        <taxon>Conoidasida</taxon>
        <taxon>Coccidia</taxon>
        <taxon>Eucoccidiorida</taxon>
        <taxon>Eimeriorina</taxon>
        <taxon>Eimeriidae</taxon>
        <taxon>Cyclospora</taxon>
    </lineage>
</organism>
<feature type="domain" description="AAA+ ATPase" evidence="7">
    <location>
        <begin position="535"/>
        <end position="647"/>
    </location>
</feature>
<dbReference type="Proteomes" id="UP000515125">
    <property type="component" value="Unplaced"/>
</dbReference>
<dbReference type="InterPro" id="IPR027417">
    <property type="entry name" value="P-loop_NTPase"/>
</dbReference>
<evidence type="ECO:0000256" key="2">
    <source>
        <dbReference type="ARBA" id="ARBA00022448"/>
    </source>
</evidence>
<keyword evidence="6" id="KW-0931">ER-Golgi transport</keyword>
<dbReference type="GO" id="GO:0005524">
    <property type="term" value="F:ATP binding"/>
    <property type="evidence" value="ECO:0007669"/>
    <property type="project" value="UniProtKB-UniRule"/>
</dbReference>
<keyword evidence="6" id="KW-0479">Metal-binding</keyword>
<dbReference type="Gene3D" id="2.40.40.20">
    <property type="match status" value="1"/>
</dbReference>
<dbReference type="GO" id="GO:0035494">
    <property type="term" value="P:SNARE complex disassembly"/>
    <property type="evidence" value="ECO:0007669"/>
    <property type="project" value="InterPro"/>
</dbReference>